<name>A0A183E275_9BILA</name>
<organism evidence="3">
    <name type="scientific">Gongylonema pulchrum</name>
    <dbReference type="NCBI Taxonomy" id="637853"/>
    <lineage>
        <taxon>Eukaryota</taxon>
        <taxon>Metazoa</taxon>
        <taxon>Ecdysozoa</taxon>
        <taxon>Nematoda</taxon>
        <taxon>Chromadorea</taxon>
        <taxon>Rhabditida</taxon>
        <taxon>Spirurina</taxon>
        <taxon>Spiruromorpha</taxon>
        <taxon>Spiruroidea</taxon>
        <taxon>Gongylonematidae</taxon>
        <taxon>Gongylonema</taxon>
    </lineage>
</organism>
<dbReference type="PANTHER" id="PTHR11081">
    <property type="entry name" value="FLAP ENDONUCLEASE FAMILY MEMBER"/>
    <property type="match status" value="1"/>
</dbReference>
<dbReference type="InterPro" id="IPR029060">
    <property type="entry name" value="PIN-like_dom_sf"/>
</dbReference>
<dbReference type="Gene3D" id="3.40.50.1010">
    <property type="entry name" value="5'-nuclease"/>
    <property type="match status" value="1"/>
</dbReference>
<dbReference type="Proteomes" id="UP000271098">
    <property type="component" value="Unassembled WGS sequence"/>
</dbReference>
<accession>A0A183E275</accession>
<reference evidence="3" key="1">
    <citation type="submission" date="2016-06" db="UniProtKB">
        <authorList>
            <consortium name="WormBaseParasite"/>
        </authorList>
    </citation>
    <scope>IDENTIFICATION</scope>
</reference>
<dbReference type="Gene3D" id="1.10.150.20">
    <property type="entry name" value="5' to 3' exonuclease, C-terminal subdomain"/>
    <property type="match status" value="1"/>
</dbReference>
<proteinExistence type="predicted"/>
<sequence>MVVTGMWEYMQKFVQPVLLNAMGVRWMESKLEGEAQCAQLEQRGLVEFGFGGKVQNDILHLSMDYLDEKLCLSRSCLIAMTIMMGCDCAQKGIPGVGLVTALEIVSEFYLMEHDHPQVILDRFK</sequence>
<dbReference type="WBParaSite" id="GPUH_0001508601-mRNA-1">
    <property type="protein sequence ID" value="GPUH_0001508601-mRNA-1"/>
    <property type="gene ID" value="GPUH_0001508601"/>
</dbReference>
<reference evidence="1 2" key="2">
    <citation type="submission" date="2018-11" db="EMBL/GenBank/DDBJ databases">
        <authorList>
            <consortium name="Pathogen Informatics"/>
        </authorList>
    </citation>
    <scope>NUCLEOTIDE SEQUENCE [LARGE SCALE GENOMIC DNA]</scope>
</reference>
<dbReference type="SUPFAM" id="SSF47807">
    <property type="entry name" value="5' to 3' exonuclease, C-terminal subdomain"/>
    <property type="match status" value="1"/>
</dbReference>
<gene>
    <name evidence="1" type="ORF">GPUH_LOCUS15066</name>
</gene>
<dbReference type="EMBL" id="UYRT01081987">
    <property type="protein sequence ID" value="VDN25294.1"/>
    <property type="molecule type" value="Genomic_DNA"/>
</dbReference>
<protein>
    <submittedName>
        <fullName evidence="3">TFIIB domain-containing protein</fullName>
    </submittedName>
</protein>
<dbReference type="SMART" id="SM00279">
    <property type="entry name" value="HhH2"/>
    <property type="match status" value="1"/>
</dbReference>
<dbReference type="GO" id="GO:0003677">
    <property type="term" value="F:DNA binding"/>
    <property type="evidence" value="ECO:0007669"/>
    <property type="project" value="InterPro"/>
</dbReference>
<dbReference type="GO" id="GO:0017108">
    <property type="term" value="F:5'-flap endonuclease activity"/>
    <property type="evidence" value="ECO:0007669"/>
    <property type="project" value="TreeGrafter"/>
</dbReference>
<dbReference type="InterPro" id="IPR006084">
    <property type="entry name" value="XPG/Rad2"/>
</dbReference>
<dbReference type="InterPro" id="IPR008918">
    <property type="entry name" value="HhH2"/>
</dbReference>
<dbReference type="OrthoDB" id="2959108at2759"/>
<evidence type="ECO:0000313" key="3">
    <source>
        <dbReference type="WBParaSite" id="GPUH_0001508601-mRNA-1"/>
    </source>
</evidence>
<dbReference type="AlphaFoldDB" id="A0A183E275"/>
<evidence type="ECO:0000313" key="2">
    <source>
        <dbReference type="Proteomes" id="UP000271098"/>
    </source>
</evidence>
<dbReference type="PANTHER" id="PTHR11081:SF59">
    <property type="entry name" value="FI23547P1"/>
    <property type="match status" value="1"/>
</dbReference>
<dbReference type="SUPFAM" id="SSF88723">
    <property type="entry name" value="PIN domain-like"/>
    <property type="match status" value="1"/>
</dbReference>
<dbReference type="InterPro" id="IPR036279">
    <property type="entry name" value="5-3_exonuclease_C_sf"/>
</dbReference>
<keyword evidence="2" id="KW-1185">Reference proteome</keyword>
<evidence type="ECO:0000313" key="1">
    <source>
        <dbReference type="EMBL" id="VDN25294.1"/>
    </source>
</evidence>